<comment type="caution">
    <text evidence="1">The sequence shown here is derived from an EMBL/GenBank/DDBJ whole genome shotgun (WGS) entry which is preliminary data.</text>
</comment>
<evidence type="ECO:0000313" key="1">
    <source>
        <dbReference type="EMBL" id="MFC4989363.1"/>
    </source>
</evidence>
<dbReference type="AlphaFoldDB" id="A0ABD5QHZ6"/>
<protein>
    <submittedName>
        <fullName evidence="1">Uncharacterized protein</fullName>
    </submittedName>
</protein>
<name>A0ABD5QHZ6_9EURY</name>
<dbReference type="RefSeq" id="WP_224829185.1">
    <property type="nucleotide sequence ID" value="NZ_JAIVEF010000017.1"/>
</dbReference>
<gene>
    <name evidence="1" type="ORF">ACFPFO_16695</name>
</gene>
<proteinExistence type="predicted"/>
<dbReference type="Proteomes" id="UP001595925">
    <property type="component" value="Unassembled WGS sequence"/>
</dbReference>
<reference evidence="1 2" key="1">
    <citation type="journal article" date="2019" name="Int. J. Syst. Evol. Microbiol.">
        <title>The Global Catalogue of Microorganisms (GCM) 10K type strain sequencing project: providing services to taxonomists for standard genome sequencing and annotation.</title>
        <authorList>
            <consortium name="The Broad Institute Genomics Platform"/>
            <consortium name="The Broad Institute Genome Sequencing Center for Infectious Disease"/>
            <person name="Wu L."/>
            <person name="Ma J."/>
        </authorList>
    </citation>
    <scope>NUCLEOTIDE SEQUENCE [LARGE SCALE GENOMIC DNA]</scope>
    <source>
        <strain evidence="1 2">CGMCC 1.15824</strain>
    </source>
</reference>
<organism evidence="1 2">
    <name type="scientific">Saliphagus infecundisoli</name>
    <dbReference type="NCBI Taxonomy" id="1849069"/>
    <lineage>
        <taxon>Archaea</taxon>
        <taxon>Methanobacteriati</taxon>
        <taxon>Methanobacteriota</taxon>
        <taxon>Stenosarchaea group</taxon>
        <taxon>Halobacteria</taxon>
        <taxon>Halobacteriales</taxon>
        <taxon>Natrialbaceae</taxon>
        <taxon>Saliphagus</taxon>
    </lineage>
</organism>
<accession>A0ABD5QHZ6</accession>
<dbReference type="EMBL" id="JBHSJG010000047">
    <property type="protein sequence ID" value="MFC4989363.1"/>
    <property type="molecule type" value="Genomic_DNA"/>
</dbReference>
<evidence type="ECO:0000313" key="2">
    <source>
        <dbReference type="Proteomes" id="UP001595925"/>
    </source>
</evidence>
<keyword evidence="2" id="KW-1185">Reference proteome</keyword>
<sequence>MSKLVVEIIDNVGNVAFEAILFDPLRDVLWQEVLLILIVSDKIERHG</sequence>